<proteinExistence type="predicted"/>
<feature type="chain" id="PRO_5026101010" description="YHS domain-containing protein" evidence="1">
    <location>
        <begin position="20"/>
        <end position="152"/>
    </location>
</feature>
<evidence type="ECO:0000313" key="4">
    <source>
        <dbReference type="Proteomes" id="UP000431269"/>
    </source>
</evidence>
<name>A0A6I6MPF2_9CAUL</name>
<sequence length="152" mass="16766">MRKLLAALAVSTVATFGVAAPAYADHAPVYTGLLSRVAVSGYDPVAYFTDGRPVRGTQQFTTTHGGYEYRFASVEHLAAFRANPARYVPQYGGYCAWAVSQGYTASADPTNWRIVDGKLYLNYNDEIQERWARDIPGHIRSANANWPSVLSR</sequence>
<evidence type="ECO:0000256" key="1">
    <source>
        <dbReference type="SAM" id="SignalP"/>
    </source>
</evidence>
<keyword evidence="4" id="KW-1185">Reference proteome</keyword>
<dbReference type="KEGG" id="tsv:DSM104635_02887"/>
<dbReference type="EMBL" id="CP047045">
    <property type="protein sequence ID" value="QGZ96031.1"/>
    <property type="molecule type" value="Genomic_DNA"/>
</dbReference>
<feature type="domain" description="YHS" evidence="2">
    <location>
        <begin position="45"/>
        <end position="91"/>
    </location>
</feature>
<dbReference type="Proteomes" id="UP000431269">
    <property type="component" value="Chromosome"/>
</dbReference>
<accession>A0A6I6MPF2</accession>
<dbReference type="RefSeq" id="WP_158766846.1">
    <property type="nucleotide sequence ID" value="NZ_CP047045.1"/>
</dbReference>
<organism evidence="3 4">
    <name type="scientific">Terricaulis silvestris</name>
    <dbReference type="NCBI Taxonomy" id="2686094"/>
    <lineage>
        <taxon>Bacteria</taxon>
        <taxon>Pseudomonadati</taxon>
        <taxon>Pseudomonadota</taxon>
        <taxon>Alphaproteobacteria</taxon>
        <taxon>Caulobacterales</taxon>
        <taxon>Caulobacteraceae</taxon>
        <taxon>Terricaulis</taxon>
    </lineage>
</organism>
<gene>
    <name evidence="3" type="ORF">DSM104635_02887</name>
</gene>
<protein>
    <recommendedName>
        <fullName evidence="2">YHS domain-containing protein</fullName>
    </recommendedName>
</protein>
<reference evidence="4" key="1">
    <citation type="submission" date="2019-12" db="EMBL/GenBank/DDBJ databases">
        <title>Complete genome of Terracaulis silvestris 0127_4.</title>
        <authorList>
            <person name="Vieira S."/>
            <person name="Riedel T."/>
            <person name="Sproer C."/>
            <person name="Pascual J."/>
            <person name="Boedeker C."/>
            <person name="Overmann J."/>
        </authorList>
    </citation>
    <scope>NUCLEOTIDE SEQUENCE [LARGE SCALE GENOMIC DNA]</scope>
    <source>
        <strain evidence="4">0127_4</strain>
    </source>
</reference>
<dbReference type="AlphaFoldDB" id="A0A6I6MPF2"/>
<keyword evidence="1" id="KW-0732">Signal</keyword>
<dbReference type="NCBIfam" id="NF041384">
    <property type="entry name" value="YHS_seleno_dom"/>
    <property type="match status" value="1"/>
</dbReference>
<dbReference type="InterPro" id="IPR007029">
    <property type="entry name" value="YHS_dom"/>
</dbReference>
<feature type="signal peptide" evidence="1">
    <location>
        <begin position="1"/>
        <end position="19"/>
    </location>
</feature>
<dbReference type="Pfam" id="PF04945">
    <property type="entry name" value="YHS"/>
    <property type="match status" value="1"/>
</dbReference>
<evidence type="ECO:0000313" key="3">
    <source>
        <dbReference type="EMBL" id="QGZ96031.1"/>
    </source>
</evidence>
<evidence type="ECO:0000259" key="2">
    <source>
        <dbReference type="Pfam" id="PF04945"/>
    </source>
</evidence>